<dbReference type="InterPro" id="IPR030395">
    <property type="entry name" value="GP_PDE_dom"/>
</dbReference>
<evidence type="ECO:0000313" key="2">
    <source>
        <dbReference type="EMBL" id="EPD30766.1"/>
    </source>
</evidence>
<dbReference type="Proteomes" id="UP000014387">
    <property type="component" value="Unassembled WGS sequence"/>
</dbReference>
<dbReference type="PANTHER" id="PTHR43805">
    <property type="entry name" value="GLYCEROPHOSPHORYL DIESTER PHOSPHODIESTERASE"/>
    <property type="match status" value="1"/>
</dbReference>
<dbReference type="GO" id="GO:0006629">
    <property type="term" value="P:lipid metabolic process"/>
    <property type="evidence" value="ECO:0007669"/>
    <property type="project" value="InterPro"/>
</dbReference>
<comment type="caution">
    <text evidence="2">The sequence shown here is derived from an EMBL/GenBank/DDBJ whole genome shotgun (WGS) entry which is preliminary data.</text>
</comment>
<sequence length="256" mass="28266">MYDIPRRGAPLVVAHRGGANLAPENSWEAFENCDRLGFHFVETDAHLTADGQVVLIHDPMLDRVSNGSGLVSAHTFDELKDVTINGSARGPVLLADVLRTFPHLKLNIDAKEEDVWLPMIEVIRAHGAMGRVCLASFDSARLQRIRQAAPEINTSLGQLEVARLFLAAQTRTRSLVSRQNWRRRGVVAAQIPLKVGPLRLATKRFVSFAHSLGVAVHVWTLNEPEEIVQALDAGVDAIISDDPVLVREIIRARKSM</sequence>
<dbReference type="Pfam" id="PF03009">
    <property type="entry name" value="GDPD"/>
    <property type="match status" value="1"/>
</dbReference>
<dbReference type="PROSITE" id="PS51704">
    <property type="entry name" value="GP_PDE"/>
    <property type="match status" value="1"/>
</dbReference>
<evidence type="ECO:0000259" key="1">
    <source>
        <dbReference type="PROSITE" id="PS51704"/>
    </source>
</evidence>
<dbReference type="AlphaFoldDB" id="A0A9W5REC3"/>
<dbReference type="OrthoDB" id="5241788at2"/>
<feature type="domain" description="GP-PDE" evidence="1">
    <location>
        <begin position="10"/>
        <end position="250"/>
    </location>
</feature>
<evidence type="ECO:0000313" key="3">
    <source>
        <dbReference type="Proteomes" id="UP000014387"/>
    </source>
</evidence>
<dbReference type="Gene3D" id="3.20.20.190">
    <property type="entry name" value="Phosphatidylinositol (PI) phosphodiesterase"/>
    <property type="match status" value="1"/>
</dbReference>
<organism evidence="2 3">
    <name type="scientific">Gleimia europaea ACS-120-V-Col10b</name>
    <dbReference type="NCBI Taxonomy" id="883069"/>
    <lineage>
        <taxon>Bacteria</taxon>
        <taxon>Bacillati</taxon>
        <taxon>Actinomycetota</taxon>
        <taxon>Actinomycetes</taxon>
        <taxon>Actinomycetales</taxon>
        <taxon>Actinomycetaceae</taxon>
        <taxon>Gleimia</taxon>
    </lineage>
</organism>
<dbReference type="PANTHER" id="PTHR43805:SF1">
    <property type="entry name" value="GP-PDE DOMAIN-CONTAINING PROTEIN"/>
    <property type="match status" value="1"/>
</dbReference>
<name>A0A9W5REC3_9ACTO</name>
<dbReference type="RefSeq" id="WP_016443878.1">
    <property type="nucleotide sequence ID" value="NZ_KE150266.1"/>
</dbReference>
<proteinExistence type="predicted"/>
<dbReference type="GO" id="GO:0008081">
    <property type="term" value="F:phosphoric diester hydrolase activity"/>
    <property type="evidence" value="ECO:0007669"/>
    <property type="project" value="InterPro"/>
</dbReference>
<keyword evidence="3" id="KW-1185">Reference proteome</keyword>
<dbReference type="InterPro" id="IPR017946">
    <property type="entry name" value="PLC-like_Pdiesterase_TIM-brl"/>
</dbReference>
<gene>
    <name evidence="2" type="ORF">HMPREF9238_00521</name>
</gene>
<dbReference type="EMBL" id="AGWN01000001">
    <property type="protein sequence ID" value="EPD30766.1"/>
    <property type="molecule type" value="Genomic_DNA"/>
</dbReference>
<protein>
    <recommendedName>
        <fullName evidence="1">GP-PDE domain-containing protein</fullName>
    </recommendedName>
</protein>
<reference evidence="2 3" key="1">
    <citation type="submission" date="2013-05" db="EMBL/GenBank/DDBJ databases">
        <title>The Genome Sequence of Actinomyces europaeus ACS-120-V-COL10B.</title>
        <authorList>
            <consortium name="The Broad Institute Genomics Platform"/>
            <person name="Earl A."/>
            <person name="Ward D."/>
            <person name="Feldgarden M."/>
            <person name="Gevers D."/>
            <person name="Saerens B."/>
            <person name="Vaneechoutte M."/>
            <person name="Walker B."/>
            <person name="Young S."/>
            <person name="Zeng Q."/>
            <person name="Gargeya S."/>
            <person name="Fitzgerald M."/>
            <person name="Haas B."/>
            <person name="Abouelleil A."/>
            <person name="Allen A.W."/>
            <person name="Alvarado L."/>
            <person name="Arachchi H.M."/>
            <person name="Berlin A.M."/>
            <person name="Chapman S.B."/>
            <person name="Gainer-Dewar J."/>
            <person name="Goldberg J."/>
            <person name="Griggs A."/>
            <person name="Gujja S."/>
            <person name="Hansen M."/>
            <person name="Howarth C."/>
            <person name="Imamovic A."/>
            <person name="Ireland A."/>
            <person name="Larimer J."/>
            <person name="McCowan C."/>
            <person name="Murphy C."/>
            <person name="Pearson M."/>
            <person name="Poon T.W."/>
            <person name="Priest M."/>
            <person name="Roberts A."/>
            <person name="Saif S."/>
            <person name="Shea T."/>
            <person name="Sisk P."/>
            <person name="Sykes S."/>
            <person name="Wortman J."/>
            <person name="Nusbaum C."/>
            <person name="Birren B."/>
        </authorList>
    </citation>
    <scope>NUCLEOTIDE SEQUENCE [LARGE SCALE GENOMIC DNA]</scope>
    <source>
        <strain evidence="2 3">ACS-120-V-Col10b</strain>
    </source>
</reference>
<accession>A0A9W5REC3</accession>
<dbReference type="SUPFAM" id="SSF51695">
    <property type="entry name" value="PLC-like phosphodiesterases"/>
    <property type="match status" value="1"/>
</dbReference>